<gene>
    <name evidence="1" type="ORF">BU23DRAFT_589236</name>
</gene>
<dbReference type="OrthoDB" id="2305901at2759"/>
<reference evidence="1" key="1">
    <citation type="journal article" date="2020" name="Stud. Mycol.">
        <title>101 Dothideomycetes genomes: a test case for predicting lifestyles and emergence of pathogens.</title>
        <authorList>
            <person name="Haridas S."/>
            <person name="Albert R."/>
            <person name="Binder M."/>
            <person name="Bloem J."/>
            <person name="Labutti K."/>
            <person name="Salamov A."/>
            <person name="Andreopoulos B."/>
            <person name="Baker S."/>
            <person name="Barry K."/>
            <person name="Bills G."/>
            <person name="Bluhm B."/>
            <person name="Cannon C."/>
            <person name="Castanera R."/>
            <person name="Culley D."/>
            <person name="Daum C."/>
            <person name="Ezra D."/>
            <person name="Gonzalez J."/>
            <person name="Henrissat B."/>
            <person name="Kuo A."/>
            <person name="Liang C."/>
            <person name="Lipzen A."/>
            <person name="Lutzoni F."/>
            <person name="Magnuson J."/>
            <person name="Mondo S."/>
            <person name="Nolan M."/>
            <person name="Ohm R."/>
            <person name="Pangilinan J."/>
            <person name="Park H.-J."/>
            <person name="Ramirez L."/>
            <person name="Alfaro M."/>
            <person name="Sun H."/>
            <person name="Tritt A."/>
            <person name="Yoshinaga Y."/>
            <person name="Zwiers L.-H."/>
            <person name="Turgeon B."/>
            <person name="Goodwin S."/>
            <person name="Spatafora J."/>
            <person name="Crous P."/>
            <person name="Grigoriev I."/>
        </authorList>
    </citation>
    <scope>NUCLEOTIDE SEQUENCE</scope>
    <source>
        <strain evidence="1">CBS 107.79</strain>
    </source>
</reference>
<dbReference type="SUPFAM" id="SSF52047">
    <property type="entry name" value="RNI-like"/>
    <property type="match status" value="1"/>
</dbReference>
<dbReference type="AlphaFoldDB" id="A0A6A5VFZ8"/>
<accession>A0A6A5VFZ8</accession>
<keyword evidence="2" id="KW-1185">Reference proteome</keyword>
<name>A0A6A5VFZ8_9PLEO</name>
<evidence type="ECO:0000313" key="1">
    <source>
        <dbReference type="EMBL" id="KAF1973976.1"/>
    </source>
</evidence>
<evidence type="ECO:0000313" key="2">
    <source>
        <dbReference type="Proteomes" id="UP000800036"/>
    </source>
</evidence>
<protein>
    <submittedName>
        <fullName evidence="1">Uncharacterized protein</fullName>
    </submittedName>
</protein>
<dbReference type="Proteomes" id="UP000800036">
    <property type="component" value="Unassembled WGS sequence"/>
</dbReference>
<dbReference type="InterPro" id="IPR032675">
    <property type="entry name" value="LRR_dom_sf"/>
</dbReference>
<dbReference type="Gene3D" id="3.80.10.10">
    <property type="entry name" value="Ribonuclease Inhibitor"/>
    <property type="match status" value="1"/>
</dbReference>
<dbReference type="EMBL" id="ML976677">
    <property type="protein sequence ID" value="KAF1973976.1"/>
    <property type="molecule type" value="Genomic_DNA"/>
</dbReference>
<proteinExistence type="predicted"/>
<sequence length="551" mass="60907">MAASKALANRQILSNILHHLSDMNSDQTVEFLEFRPTLVPAILVNCQMAPERRQYYANKVYYVFLLSPLLGSAETLDFLDSLAWPNLKSLELEVDLQRYGSLFVSMLHDGLEHVELFGYQSGGVEYFAATVLPALFGPCKNLRSIRIGLDTIMDDDPVHTIEVKSANLMDKDALFTRLSQRIGLEGLEIDLDPGVALLPLLSGPNAFPSPFASLKRASIMCYPDIAIALPVHLSRIEELHIFDDVIAEMCHCSDLRLLKIGVGSLAADFPSSTSLPRLSGAPLSRLAETCPRLEDLNLLAAEPAAIDGLSILSVDFDNFCTSLPGLRNLSLKLHPTTMATLQTTALHRLGKCPELKVLRLKIACQLPSLPVPDAVPRILVSSDGATPESIPQRKVLPIFPKLKHLALCHPDTALAPVPDLFTGSVSSQPSSIVDPSIEEELVRSWAQPLLTHFPCPEMLEAWGDFAGHDNESLNYFLPTEEILATTWEFLSGIEQDLWEDDGEAFEVEDGWESLEDWEKASLMISKLNVHDEELEDMVTLGRTLEVDGYFE</sequence>
<organism evidence="1 2">
    <name type="scientific">Bimuria novae-zelandiae CBS 107.79</name>
    <dbReference type="NCBI Taxonomy" id="1447943"/>
    <lineage>
        <taxon>Eukaryota</taxon>
        <taxon>Fungi</taxon>
        <taxon>Dikarya</taxon>
        <taxon>Ascomycota</taxon>
        <taxon>Pezizomycotina</taxon>
        <taxon>Dothideomycetes</taxon>
        <taxon>Pleosporomycetidae</taxon>
        <taxon>Pleosporales</taxon>
        <taxon>Massarineae</taxon>
        <taxon>Didymosphaeriaceae</taxon>
        <taxon>Bimuria</taxon>
    </lineage>
</organism>